<reference evidence="9 10" key="1">
    <citation type="submission" date="2023-08" db="EMBL/GenBank/DDBJ databases">
        <title>Pathogen: clinical or host-associated sample.</title>
        <authorList>
            <person name="Hergert J."/>
            <person name="Casey R."/>
            <person name="Wagner J."/>
            <person name="Young E.L."/>
            <person name="Oakeson K.F."/>
        </authorList>
    </citation>
    <scope>NUCLEOTIDE SEQUENCE [LARGE SCALE GENOMIC DNA]</scope>
    <source>
        <strain evidence="9 10">1760953</strain>
        <plasmid evidence="9 10">unnamed1</plasmid>
    </source>
</reference>
<feature type="transmembrane region" description="Helical" evidence="7">
    <location>
        <begin position="49"/>
        <end position="67"/>
    </location>
</feature>
<keyword evidence="10" id="KW-1185">Reference proteome</keyword>
<evidence type="ECO:0000256" key="2">
    <source>
        <dbReference type="ARBA" id="ARBA00022448"/>
    </source>
</evidence>
<evidence type="ECO:0000256" key="7">
    <source>
        <dbReference type="RuleBase" id="RU363032"/>
    </source>
</evidence>
<dbReference type="GO" id="GO:0005886">
    <property type="term" value="C:plasma membrane"/>
    <property type="evidence" value="ECO:0007669"/>
    <property type="project" value="UniProtKB-SubCell"/>
</dbReference>
<dbReference type="SUPFAM" id="SSF161098">
    <property type="entry name" value="MetI-like"/>
    <property type="match status" value="1"/>
</dbReference>
<proteinExistence type="inferred from homology"/>
<sequence length="300" mass="32632">MADVSTQTQKQVIEVAFRPDIHRPLAAANAIGDVTQKLGLFERLSEKTWLRRLAVILVLVIAWELYARYASNELMFPSFSNTALAWWEGVRSGVLIRAVYGTMQVLLLGYAVAIGISALITTLAISTRVGTDVLATMTAMFNPLPAIAILPLALLWFGLGVTSLVFVIVHSVLWAVSLNTLTGFLSVSQTQRMVGRNYGLKGVGFVLRILVPAAFPSILSGLKIGWAFAWRTLIAAELVFGVSGSSAGLGWYIFQNRNALETANVFAGLLTVIIIGLFVEGVVFRSIEAVTVRRWGMQNS</sequence>
<keyword evidence="3" id="KW-1003">Cell membrane</keyword>
<evidence type="ECO:0000259" key="8">
    <source>
        <dbReference type="PROSITE" id="PS50928"/>
    </source>
</evidence>
<feature type="transmembrane region" description="Helical" evidence="7">
    <location>
        <begin position="205"/>
        <end position="226"/>
    </location>
</feature>
<keyword evidence="4 7" id="KW-0812">Transmembrane</keyword>
<dbReference type="InterPro" id="IPR000515">
    <property type="entry name" value="MetI-like"/>
</dbReference>
<name>A0AA50H6F4_9HYPH</name>
<evidence type="ECO:0000313" key="10">
    <source>
        <dbReference type="Proteomes" id="UP001234585"/>
    </source>
</evidence>
<evidence type="ECO:0000256" key="6">
    <source>
        <dbReference type="ARBA" id="ARBA00023136"/>
    </source>
</evidence>
<geneLocation type="plasmid" evidence="9 10">
    <name>unnamed1</name>
</geneLocation>
<keyword evidence="9" id="KW-0614">Plasmid</keyword>
<dbReference type="PANTHER" id="PTHR30151">
    <property type="entry name" value="ALKANE SULFONATE ABC TRANSPORTER-RELATED, MEMBRANE SUBUNIT"/>
    <property type="match status" value="1"/>
</dbReference>
<comment type="subcellular location">
    <subcellularLocation>
        <location evidence="1 7">Cell membrane</location>
        <topology evidence="1 7">Multi-pass membrane protein</topology>
    </subcellularLocation>
</comment>
<accession>A0AA50H6F4</accession>
<keyword evidence="2 7" id="KW-0813">Transport</keyword>
<dbReference type="PANTHER" id="PTHR30151:SF16">
    <property type="entry name" value="ABC TRANSPORTER PERMEASE PROTEIN"/>
    <property type="match status" value="1"/>
</dbReference>
<evidence type="ECO:0000256" key="3">
    <source>
        <dbReference type="ARBA" id="ARBA00022475"/>
    </source>
</evidence>
<keyword evidence="5 7" id="KW-1133">Transmembrane helix</keyword>
<dbReference type="GO" id="GO:0055085">
    <property type="term" value="P:transmembrane transport"/>
    <property type="evidence" value="ECO:0007669"/>
    <property type="project" value="InterPro"/>
</dbReference>
<dbReference type="CDD" id="cd06261">
    <property type="entry name" value="TM_PBP2"/>
    <property type="match status" value="1"/>
</dbReference>
<evidence type="ECO:0000313" key="9">
    <source>
        <dbReference type="EMBL" id="WLS00020.1"/>
    </source>
</evidence>
<dbReference type="Proteomes" id="UP001234585">
    <property type="component" value="Plasmid unnamed1"/>
</dbReference>
<gene>
    <name evidence="9" type="ORF">Q9313_18210</name>
</gene>
<evidence type="ECO:0000256" key="1">
    <source>
        <dbReference type="ARBA" id="ARBA00004651"/>
    </source>
</evidence>
<feature type="transmembrane region" description="Helical" evidence="7">
    <location>
        <begin position="233"/>
        <end position="254"/>
    </location>
</feature>
<feature type="transmembrane region" description="Helical" evidence="7">
    <location>
        <begin position="266"/>
        <end position="287"/>
    </location>
</feature>
<dbReference type="Gene3D" id="1.10.3720.10">
    <property type="entry name" value="MetI-like"/>
    <property type="match status" value="1"/>
</dbReference>
<dbReference type="AlphaFoldDB" id="A0AA50H6F4"/>
<feature type="domain" description="ABC transmembrane type-1" evidence="8">
    <location>
        <begin position="99"/>
        <end position="283"/>
    </location>
</feature>
<evidence type="ECO:0000256" key="5">
    <source>
        <dbReference type="ARBA" id="ARBA00022989"/>
    </source>
</evidence>
<dbReference type="RefSeq" id="WP_306039423.1">
    <property type="nucleotide sequence ID" value="NZ_CP132303.1"/>
</dbReference>
<organism evidence="9 10">
    <name type="scientific">Shinella sumterensis</name>
    <dbReference type="NCBI Taxonomy" id="1967501"/>
    <lineage>
        <taxon>Bacteria</taxon>
        <taxon>Pseudomonadati</taxon>
        <taxon>Pseudomonadota</taxon>
        <taxon>Alphaproteobacteria</taxon>
        <taxon>Hyphomicrobiales</taxon>
        <taxon>Rhizobiaceae</taxon>
        <taxon>Shinella</taxon>
    </lineage>
</organism>
<dbReference type="Pfam" id="PF00528">
    <property type="entry name" value="BPD_transp_1"/>
    <property type="match status" value="1"/>
</dbReference>
<protein>
    <submittedName>
        <fullName evidence="9">ABC transporter permease</fullName>
    </submittedName>
</protein>
<evidence type="ECO:0000256" key="4">
    <source>
        <dbReference type="ARBA" id="ARBA00022692"/>
    </source>
</evidence>
<feature type="transmembrane region" description="Helical" evidence="7">
    <location>
        <begin position="105"/>
        <end position="127"/>
    </location>
</feature>
<dbReference type="InterPro" id="IPR035906">
    <property type="entry name" value="MetI-like_sf"/>
</dbReference>
<dbReference type="EMBL" id="CP132303">
    <property type="protein sequence ID" value="WLS00020.1"/>
    <property type="molecule type" value="Genomic_DNA"/>
</dbReference>
<keyword evidence="6 7" id="KW-0472">Membrane</keyword>
<comment type="similarity">
    <text evidence="7">Belongs to the binding-protein-dependent transport system permease family.</text>
</comment>
<dbReference type="PROSITE" id="PS50928">
    <property type="entry name" value="ABC_TM1"/>
    <property type="match status" value="1"/>
</dbReference>